<dbReference type="AlphaFoldDB" id="A0A8J8NCE8"/>
<sequence length="295" mass="32308">MQELKLNTMLTKDFIQKATDLVNGQEDPFPVNFVDKAINKGTLFGKPFSPTVISPNHKAPSILLTATDSYVRHSQREQVPLHQRIYSSHLCSPPGTNTSPHQRSTLTTPGNNPQALLNQLDSTLMTQYSALLTGRPRVNTGAPNTALGTNRRSQTAQPVEPTQRTQLAIHLLQDSVIKSGHQEIAVKEQQQSVFKQVGDSGQKRGGNYMSIPLQKVTQMPGSVPVSMHRSISGGPKTPTTLQGQMVSHRLKTRMSGKIVISGENFQSRSLSFHNQMPSSTSSVTGGNNRRVLQII</sequence>
<dbReference type="Proteomes" id="UP000785679">
    <property type="component" value="Unassembled WGS sequence"/>
</dbReference>
<feature type="region of interest" description="Disordered" evidence="1">
    <location>
        <begin position="135"/>
        <end position="161"/>
    </location>
</feature>
<evidence type="ECO:0000256" key="1">
    <source>
        <dbReference type="SAM" id="MobiDB-lite"/>
    </source>
</evidence>
<evidence type="ECO:0000313" key="2">
    <source>
        <dbReference type="EMBL" id="TNV72268.1"/>
    </source>
</evidence>
<dbReference type="EMBL" id="RRYP01023232">
    <property type="protein sequence ID" value="TNV72268.1"/>
    <property type="molecule type" value="Genomic_DNA"/>
</dbReference>
<keyword evidence="3" id="KW-1185">Reference proteome</keyword>
<name>A0A8J8NCE8_HALGN</name>
<feature type="compositionally biased region" description="Polar residues" evidence="1">
    <location>
        <begin position="141"/>
        <end position="161"/>
    </location>
</feature>
<organism evidence="2 3">
    <name type="scientific">Halteria grandinella</name>
    <dbReference type="NCBI Taxonomy" id="5974"/>
    <lineage>
        <taxon>Eukaryota</taxon>
        <taxon>Sar</taxon>
        <taxon>Alveolata</taxon>
        <taxon>Ciliophora</taxon>
        <taxon>Intramacronucleata</taxon>
        <taxon>Spirotrichea</taxon>
        <taxon>Stichotrichia</taxon>
        <taxon>Sporadotrichida</taxon>
        <taxon>Halteriidae</taxon>
        <taxon>Halteria</taxon>
    </lineage>
</organism>
<gene>
    <name evidence="2" type="ORF">FGO68_gene13494</name>
</gene>
<comment type="caution">
    <text evidence="2">The sequence shown here is derived from an EMBL/GenBank/DDBJ whole genome shotgun (WGS) entry which is preliminary data.</text>
</comment>
<proteinExistence type="predicted"/>
<evidence type="ECO:0000313" key="3">
    <source>
        <dbReference type="Proteomes" id="UP000785679"/>
    </source>
</evidence>
<feature type="region of interest" description="Disordered" evidence="1">
    <location>
        <begin position="223"/>
        <end position="242"/>
    </location>
</feature>
<feature type="region of interest" description="Disordered" evidence="1">
    <location>
        <begin position="87"/>
        <end position="114"/>
    </location>
</feature>
<protein>
    <submittedName>
        <fullName evidence="2">Uncharacterized protein</fullName>
    </submittedName>
</protein>
<reference evidence="2" key="1">
    <citation type="submission" date="2019-06" db="EMBL/GenBank/DDBJ databases">
        <authorList>
            <person name="Zheng W."/>
        </authorList>
    </citation>
    <scope>NUCLEOTIDE SEQUENCE</scope>
    <source>
        <strain evidence="2">QDHG01</strain>
    </source>
</reference>
<accession>A0A8J8NCE8</accession>